<dbReference type="InterPro" id="IPR011992">
    <property type="entry name" value="EF-hand-dom_pair"/>
</dbReference>
<dbReference type="SUPFAM" id="SSF47473">
    <property type="entry name" value="EF-hand"/>
    <property type="match status" value="1"/>
</dbReference>
<accession>A0A6C0HA11</accession>
<dbReference type="EMBL" id="MN739917">
    <property type="protein sequence ID" value="QHT77428.1"/>
    <property type="molecule type" value="Genomic_DNA"/>
</dbReference>
<evidence type="ECO:0000256" key="1">
    <source>
        <dbReference type="SAM" id="MobiDB-lite"/>
    </source>
</evidence>
<evidence type="ECO:0008006" key="3">
    <source>
        <dbReference type="Google" id="ProtNLM"/>
    </source>
</evidence>
<reference evidence="2" key="1">
    <citation type="journal article" date="2020" name="Nature">
        <title>Giant virus diversity and host interactions through global metagenomics.</title>
        <authorList>
            <person name="Schulz F."/>
            <person name="Roux S."/>
            <person name="Paez-Espino D."/>
            <person name="Jungbluth S."/>
            <person name="Walsh D.A."/>
            <person name="Denef V.J."/>
            <person name="McMahon K.D."/>
            <person name="Konstantinidis K.T."/>
            <person name="Eloe-Fadrosh E.A."/>
            <person name="Kyrpides N.C."/>
            <person name="Woyke T."/>
        </authorList>
    </citation>
    <scope>NUCLEOTIDE SEQUENCE</scope>
    <source>
        <strain evidence="2">GVMAG-M-3300023179-86</strain>
    </source>
</reference>
<feature type="compositionally biased region" description="Basic and acidic residues" evidence="1">
    <location>
        <begin position="1011"/>
        <end position="1022"/>
    </location>
</feature>
<feature type="compositionally biased region" description="Polar residues" evidence="1">
    <location>
        <begin position="920"/>
        <end position="933"/>
    </location>
</feature>
<feature type="region of interest" description="Disordered" evidence="1">
    <location>
        <begin position="898"/>
        <end position="1022"/>
    </location>
</feature>
<feature type="compositionally biased region" description="Low complexity" evidence="1">
    <location>
        <begin position="951"/>
        <end position="962"/>
    </location>
</feature>
<evidence type="ECO:0000313" key="2">
    <source>
        <dbReference type="EMBL" id="QHT77428.1"/>
    </source>
</evidence>
<sequence>MDQIFEKKYIDEYNNYLKDVIFLGHHPLQIIQQEMSDNLKKNIMKRSFFNQKEDYFMKAYDNISNVLPRLSSVNNIDNTYLDNWKDCVKDCYIICHDYVKNEVESTAYMLRTLTASVLGNTEEYKICFFTNYDPFNYPGQMSGKWKDDQKFFQIEICKVSKEGIILNETKAKNGRFILGAGPSASGKTYNAGLIIEMMKIVDPLFPTFFMTIDGGTYREKSVIYQIIVDAIKNKNQYPGLKNLMSAGIGGNSIFETDSIKKVINDYLLGQTRRKGDDKFVVSLYVPETLSGCSTPQNLITRAYGFVSNSCEKKIEIYINITGDNNWIGLMIYQHKTGGGGCPFQKKYKCVGCTESGKTREKAEGKKYSSGAWKLSYDNGLYTINHAPNYRILFHNSGKRGTPSIFEDLSVSENKIPYNTNQDIRNFFTNKNIVYINGEITQDSECDEYLLKDCKIHKTEEASQNVLRIDDEFGKKYKNKYIGIPKKLIDIIEKKQFNDIDDEDDILILLLIIQKFIIREFLVLSNMDTNIMEGTENDYYYYQINMDNFKYNEDYEHFITMISYDEIKLYELTTTTNVELDDKSKKPSSFFSSFNIFPSTLSTTTGKKIESDVEDKSKKPDSFMNSLNLVNIFSSSDNKSPVSTKTILEDKPIDEEENVQITNDITLGDIDTIFKNGRLIGIPKTIMEEDYTLLPNIMNHLKKSIRSKNFGILINYRNYISDEFKKYGLDENGYIPLDKFLEIFNDDKGNNPLTRDENILNYISSNFGESDNKVSYDTFMRIYDDYDFKDQQKTILTYLIANNIITPIIVNEDNLIFNDKYQYDEKLYDYYEINIENYINRRIDDIKQDLVYDFNKLSKNNTLYIYKMKNDTSLLSSVINKTNDLGKIIGESENISTGELLQELSGKPPNDETMKDEGIDINTSNPIQQNSKSPNCDVAEKNENVKPGVPVTQSTESTITSSTPMINDEYETKTETKTETKPEIKEKTVKSRSKKIKKETTPKNITLRSSSRLKDKEVKNYKV</sequence>
<organism evidence="2">
    <name type="scientific">viral metagenome</name>
    <dbReference type="NCBI Taxonomy" id="1070528"/>
    <lineage>
        <taxon>unclassified sequences</taxon>
        <taxon>metagenomes</taxon>
        <taxon>organismal metagenomes</taxon>
    </lineage>
</organism>
<dbReference type="AlphaFoldDB" id="A0A6C0HA11"/>
<name>A0A6C0HA11_9ZZZZ</name>
<feature type="compositionally biased region" description="Basic and acidic residues" evidence="1">
    <location>
        <begin position="969"/>
        <end position="988"/>
    </location>
</feature>
<protein>
    <recommendedName>
        <fullName evidence="3">EF-hand domain-containing protein</fullName>
    </recommendedName>
</protein>
<feature type="compositionally biased region" description="Basic and acidic residues" evidence="1">
    <location>
        <begin position="908"/>
        <end position="917"/>
    </location>
</feature>
<proteinExistence type="predicted"/>